<dbReference type="PANTHER" id="PTHR42973:SF7">
    <property type="entry name" value="FAD-BINDING PCMH-TYPE DOMAIN-CONTAINING PROTEIN"/>
    <property type="match status" value="1"/>
</dbReference>
<dbReference type="InterPro" id="IPR050416">
    <property type="entry name" value="FAD-linked_Oxidoreductase"/>
</dbReference>
<dbReference type="GO" id="GO:0071949">
    <property type="term" value="F:FAD binding"/>
    <property type="evidence" value="ECO:0007669"/>
    <property type="project" value="InterPro"/>
</dbReference>
<evidence type="ECO:0000256" key="4">
    <source>
        <dbReference type="ARBA" id="ARBA00023002"/>
    </source>
</evidence>
<name>A0A8H7WDC8_9HELO</name>
<accession>A0A8H7WDC8</accession>
<evidence type="ECO:0000256" key="3">
    <source>
        <dbReference type="ARBA" id="ARBA00022827"/>
    </source>
</evidence>
<feature type="domain" description="FAD-binding PCMH-type" evidence="5">
    <location>
        <begin position="45"/>
        <end position="214"/>
    </location>
</feature>
<proteinExistence type="inferred from homology"/>
<dbReference type="InterPro" id="IPR006094">
    <property type="entry name" value="Oxid_FAD_bind_N"/>
</dbReference>
<dbReference type="GO" id="GO:0016491">
    <property type="term" value="F:oxidoreductase activity"/>
    <property type="evidence" value="ECO:0007669"/>
    <property type="project" value="UniProtKB-KW"/>
</dbReference>
<protein>
    <recommendedName>
        <fullName evidence="5">FAD-binding PCMH-type domain-containing protein</fullName>
    </recommendedName>
</protein>
<evidence type="ECO:0000256" key="2">
    <source>
        <dbReference type="ARBA" id="ARBA00022630"/>
    </source>
</evidence>
<dbReference type="Gene3D" id="3.40.462.20">
    <property type="match status" value="1"/>
</dbReference>
<evidence type="ECO:0000313" key="7">
    <source>
        <dbReference type="Proteomes" id="UP000664132"/>
    </source>
</evidence>
<evidence type="ECO:0000313" key="6">
    <source>
        <dbReference type="EMBL" id="KAG4422745.1"/>
    </source>
</evidence>
<sequence>MSSEHSNAAEVAHNLATTLSDKARITTDASSAEFKELLRRWSDLNIQVPSAIIEPNCEEDIVQIVKHAAKHNIPFVAKGGGHSTWSTIGSGGWIIDLSLLRYISINTSEQTATIQAGVLTKPINEAVTNAGFMIHTANAANVGHIGFLLGGGSSVLLGLHGLAIDALISARVVTANGRIVIASAIENVDLFWALKGAGQYFGIVSEVSVKIFPKTTEIISWACIYGPHQIKEASKAFKEVIDAGDQKSFGAAMITLPPTFPGSTMPVIVVSVTQFRSEAEAEKVMKPLLDVNPVAQMKRPIDFSNLTDSADKIDKKGGLKSNVSCGLKTFKPEYLENALGAWIRLVDEHPDAASTFFMFIWASKEAMNTFGDQSSAYTHRDIGSWSFLWPSATTEDAFQAAVQSSEDFVASIQSGQEESEKAIFPNHSRVKSVEQRYRGEETRRKLGEVKRIWDPECRFTSQFL</sequence>
<gene>
    <name evidence="6" type="ORF">IFR04_004093</name>
</gene>
<dbReference type="Gene3D" id="3.30.465.10">
    <property type="match status" value="1"/>
</dbReference>
<dbReference type="PANTHER" id="PTHR42973">
    <property type="entry name" value="BINDING OXIDOREDUCTASE, PUTATIVE (AFU_ORTHOLOGUE AFUA_1G17690)-RELATED"/>
    <property type="match status" value="1"/>
</dbReference>
<keyword evidence="2" id="KW-0285">Flavoprotein</keyword>
<dbReference type="SUPFAM" id="SSF56176">
    <property type="entry name" value="FAD-binding/transporter-associated domain-like"/>
    <property type="match status" value="1"/>
</dbReference>
<organism evidence="6 7">
    <name type="scientific">Cadophora malorum</name>
    <dbReference type="NCBI Taxonomy" id="108018"/>
    <lineage>
        <taxon>Eukaryota</taxon>
        <taxon>Fungi</taxon>
        <taxon>Dikarya</taxon>
        <taxon>Ascomycota</taxon>
        <taxon>Pezizomycotina</taxon>
        <taxon>Leotiomycetes</taxon>
        <taxon>Helotiales</taxon>
        <taxon>Ploettnerulaceae</taxon>
        <taxon>Cadophora</taxon>
    </lineage>
</organism>
<comment type="similarity">
    <text evidence="1">Belongs to the oxygen-dependent FAD-linked oxidoreductase family.</text>
</comment>
<reference evidence="6" key="1">
    <citation type="submission" date="2021-02" db="EMBL/GenBank/DDBJ databases">
        <title>Genome sequence Cadophora malorum strain M34.</title>
        <authorList>
            <person name="Stefanovic E."/>
            <person name="Vu D."/>
            <person name="Scully C."/>
            <person name="Dijksterhuis J."/>
            <person name="Roader J."/>
            <person name="Houbraken J."/>
        </authorList>
    </citation>
    <scope>NUCLEOTIDE SEQUENCE</scope>
    <source>
        <strain evidence="6">M34</strain>
    </source>
</reference>
<dbReference type="Pfam" id="PF01565">
    <property type="entry name" value="FAD_binding_4"/>
    <property type="match status" value="1"/>
</dbReference>
<dbReference type="OrthoDB" id="415825at2759"/>
<evidence type="ECO:0000259" key="5">
    <source>
        <dbReference type="PROSITE" id="PS51387"/>
    </source>
</evidence>
<comment type="caution">
    <text evidence="6">The sequence shown here is derived from an EMBL/GenBank/DDBJ whole genome shotgun (WGS) entry which is preliminary data.</text>
</comment>
<keyword evidence="4" id="KW-0560">Oxidoreductase</keyword>
<dbReference type="AlphaFoldDB" id="A0A8H7WDC8"/>
<dbReference type="InterPro" id="IPR016166">
    <property type="entry name" value="FAD-bd_PCMH"/>
</dbReference>
<keyword evidence="7" id="KW-1185">Reference proteome</keyword>
<dbReference type="Proteomes" id="UP000664132">
    <property type="component" value="Unassembled WGS sequence"/>
</dbReference>
<keyword evidence="3" id="KW-0274">FAD</keyword>
<dbReference type="EMBL" id="JAFJYH010000044">
    <property type="protein sequence ID" value="KAG4422745.1"/>
    <property type="molecule type" value="Genomic_DNA"/>
</dbReference>
<dbReference type="InterPro" id="IPR036318">
    <property type="entry name" value="FAD-bd_PCMH-like_sf"/>
</dbReference>
<dbReference type="PROSITE" id="PS51387">
    <property type="entry name" value="FAD_PCMH"/>
    <property type="match status" value="1"/>
</dbReference>
<dbReference type="InterPro" id="IPR016169">
    <property type="entry name" value="FAD-bd_PCMH_sub2"/>
</dbReference>
<evidence type="ECO:0000256" key="1">
    <source>
        <dbReference type="ARBA" id="ARBA00005466"/>
    </source>
</evidence>